<evidence type="ECO:0000256" key="8">
    <source>
        <dbReference type="ARBA" id="ARBA00022776"/>
    </source>
</evidence>
<evidence type="ECO:0000256" key="7">
    <source>
        <dbReference type="ARBA" id="ARBA00022618"/>
    </source>
</evidence>
<dbReference type="PANTHER" id="PTHR13108:SF9">
    <property type="entry name" value="CONDENSIN COMPLEX SUBUNIT 2"/>
    <property type="match status" value="1"/>
</dbReference>
<dbReference type="GO" id="GO:0051301">
    <property type="term" value="P:cell division"/>
    <property type="evidence" value="ECO:0007669"/>
    <property type="project" value="UniProtKB-KW"/>
</dbReference>
<dbReference type="AlphaFoldDB" id="A0A7C9FJ50"/>
<keyword evidence="9" id="KW-0226">DNA condensation</keyword>
<comment type="similarity">
    <text evidence="3">Belongs to the CND2 (condensin subunit 2) family.</text>
</comment>
<dbReference type="PANTHER" id="PTHR13108">
    <property type="entry name" value="CONDENSIN COMPLEX SUBUNIT 2"/>
    <property type="match status" value="1"/>
</dbReference>
<keyword evidence="7" id="KW-0132">Cell division</keyword>
<comment type="subcellular location">
    <subcellularLocation>
        <location evidence="1">Chromosome</location>
    </subcellularLocation>
    <subcellularLocation>
        <location evidence="2">Cytoplasm</location>
    </subcellularLocation>
</comment>
<evidence type="ECO:0000256" key="1">
    <source>
        <dbReference type="ARBA" id="ARBA00004286"/>
    </source>
</evidence>
<dbReference type="InterPro" id="IPR022816">
    <property type="entry name" value="Condensin_barren_su2"/>
</dbReference>
<accession>A0A7C9FJ50</accession>
<proteinExistence type="inferred from homology"/>
<keyword evidence="6" id="KW-0963">Cytoplasm</keyword>
<dbReference type="EMBL" id="GISG01271477">
    <property type="protein sequence ID" value="MBA4676444.1"/>
    <property type="molecule type" value="Transcribed_RNA"/>
</dbReference>
<evidence type="ECO:0000256" key="2">
    <source>
        <dbReference type="ARBA" id="ARBA00004496"/>
    </source>
</evidence>
<evidence type="ECO:0000256" key="3">
    <source>
        <dbReference type="ARBA" id="ARBA00009471"/>
    </source>
</evidence>
<dbReference type="GO" id="GO:0000796">
    <property type="term" value="C:condensin complex"/>
    <property type="evidence" value="ECO:0007669"/>
    <property type="project" value="InterPro"/>
</dbReference>
<keyword evidence="5" id="KW-0158">Chromosome</keyword>
<dbReference type="GO" id="GO:0005737">
    <property type="term" value="C:cytoplasm"/>
    <property type="evidence" value="ECO:0007669"/>
    <property type="project" value="UniProtKB-SubCell"/>
</dbReference>
<evidence type="ECO:0000256" key="10">
    <source>
        <dbReference type="ARBA" id="ARBA00023306"/>
    </source>
</evidence>
<evidence type="ECO:0000256" key="4">
    <source>
        <dbReference type="ARBA" id="ARBA00016065"/>
    </source>
</evidence>
<keyword evidence="8" id="KW-0498">Mitosis</keyword>
<reference evidence="11" key="1">
    <citation type="journal article" date="2013" name="J. Plant Res.">
        <title>Effect of fungi and light on seed germination of three Opuntia species from semiarid lands of central Mexico.</title>
        <authorList>
            <person name="Delgado-Sanchez P."/>
            <person name="Jimenez-Bremont J.F."/>
            <person name="Guerrero-Gonzalez Mde L."/>
            <person name="Flores J."/>
        </authorList>
    </citation>
    <scope>NUCLEOTIDE SEQUENCE</scope>
    <source>
        <tissue evidence="11">Cladode</tissue>
    </source>
</reference>
<evidence type="ECO:0000256" key="5">
    <source>
        <dbReference type="ARBA" id="ARBA00022454"/>
    </source>
</evidence>
<organism evidence="11">
    <name type="scientific">Opuntia streptacantha</name>
    <name type="common">Prickly pear cactus</name>
    <name type="synonym">Opuntia cardona</name>
    <dbReference type="NCBI Taxonomy" id="393608"/>
    <lineage>
        <taxon>Eukaryota</taxon>
        <taxon>Viridiplantae</taxon>
        <taxon>Streptophyta</taxon>
        <taxon>Embryophyta</taxon>
        <taxon>Tracheophyta</taxon>
        <taxon>Spermatophyta</taxon>
        <taxon>Magnoliopsida</taxon>
        <taxon>eudicotyledons</taxon>
        <taxon>Gunneridae</taxon>
        <taxon>Pentapetalae</taxon>
        <taxon>Caryophyllales</taxon>
        <taxon>Cactineae</taxon>
        <taxon>Cactaceae</taxon>
        <taxon>Opuntioideae</taxon>
        <taxon>Opuntia</taxon>
    </lineage>
</organism>
<keyword evidence="10" id="KW-0131">Cell cycle</keyword>
<sequence length="280" mass="31698">MKTQIYIGTDTTQIDIETKVRPRQKTARIHVLHSHKWPSDVHAKAPCKSEPEMMQKGRKQEMDRGKRGGDLEISTWQADEEVHDRSRSLKMCKISLDFLDLSINLASLSAWQLVMSLMFLELVCSLFSVFPPELRVGFKLQKKKSTRRRLPSLPTSVFAEPDHCSLIIHHFHFSQTPLSSSASRGVKMAETLTPNTNPTTNQRQRPPMAARLQSPTSPFFLGSNDDQLERAARAAAFRRKPVDIPPPSRPSLSSTSCLDREQIIELFHNCVKLASENVSL</sequence>
<evidence type="ECO:0000256" key="6">
    <source>
        <dbReference type="ARBA" id="ARBA00022490"/>
    </source>
</evidence>
<reference evidence="11" key="2">
    <citation type="submission" date="2020-07" db="EMBL/GenBank/DDBJ databases">
        <authorList>
            <person name="Vera ALvarez R."/>
            <person name="Arias-Moreno D.M."/>
            <person name="Jimenez-Jacinto V."/>
            <person name="Jimenez-Bremont J.F."/>
            <person name="Swaminathan K."/>
            <person name="Moose S.P."/>
            <person name="Guerrero-Gonzalez M.L."/>
            <person name="Marino-Ramirez L."/>
            <person name="Landsman D."/>
            <person name="Rodriguez-Kessler M."/>
            <person name="Delgado-Sanchez P."/>
        </authorList>
    </citation>
    <scope>NUCLEOTIDE SEQUENCE</scope>
    <source>
        <tissue evidence="11">Cladode</tissue>
    </source>
</reference>
<evidence type="ECO:0000256" key="9">
    <source>
        <dbReference type="ARBA" id="ARBA00023067"/>
    </source>
</evidence>
<name>A0A7C9FJ50_OPUST</name>
<evidence type="ECO:0000313" key="11">
    <source>
        <dbReference type="EMBL" id="MBA4676444.1"/>
    </source>
</evidence>
<dbReference type="GO" id="GO:0007076">
    <property type="term" value="P:mitotic chromosome condensation"/>
    <property type="evidence" value="ECO:0007669"/>
    <property type="project" value="InterPro"/>
</dbReference>
<dbReference type="GO" id="GO:0003682">
    <property type="term" value="F:chromatin binding"/>
    <property type="evidence" value="ECO:0007669"/>
    <property type="project" value="TreeGrafter"/>
</dbReference>
<protein>
    <recommendedName>
        <fullName evidence="4">Condensin complex subunit 2</fullName>
    </recommendedName>
</protein>